<reference evidence="2 3" key="1">
    <citation type="submission" date="2021-01" db="EMBL/GenBank/DDBJ databases">
        <title>Whole genome shotgun sequence of Actinoplanes deccanensis NBRC 13994.</title>
        <authorList>
            <person name="Komaki H."/>
            <person name="Tamura T."/>
        </authorList>
    </citation>
    <scope>NUCLEOTIDE SEQUENCE [LARGE SCALE GENOMIC DNA]</scope>
    <source>
        <strain evidence="2 3">NBRC 13994</strain>
    </source>
</reference>
<evidence type="ECO:0000313" key="3">
    <source>
        <dbReference type="Proteomes" id="UP000609879"/>
    </source>
</evidence>
<evidence type="ECO:0000256" key="1">
    <source>
        <dbReference type="SAM" id="SignalP"/>
    </source>
</evidence>
<evidence type="ECO:0008006" key="4">
    <source>
        <dbReference type="Google" id="ProtNLM"/>
    </source>
</evidence>
<feature type="signal peptide" evidence="1">
    <location>
        <begin position="1"/>
        <end position="23"/>
    </location>
</feature>
<organism evidence="2 3">
    <name type="scientific">Paractinoplanes deccanensis</name>
    <dbReference type="NCBI Taxonomy" id="113561"/>
    <lineage>
        <taxon>Bacteria</taxon>
        <taxon>Bacillati</taxon>
        <taxon>Actinomycetota</taxon>
        <taxon>Actinomycetes</taxon>
        <taxon>Micromonosporales</taxon>
        <taxon>Micromonosporaceae</taxon>
        <taxon>Paractinoplanes</taxon>
    </lineage>
</organism>
<dbReference type="EMBL" id="BOMI01000013">
    <property type="protein sequence ID" value="GID72191.1"/>
    <property type="molecule type" value="Genomic_DNA"/>
</dbReference>
<keyword evidence="1" id="KW-0732">Signal</keyword>
<name>A0ABQ3XWR5_9ACTN</name>
<keyword evidence="3" id="KW-1185">Reference proteome</keyword>
<comment type="caution">
    <text evidence="2">The sequence shown here is derived from an EMBL/GenBank/DDBJ whole genome shotgun (WGS) entry which is preliminary data.</text>
</comment>
<protein>
    <recommendedName>
        <fullName evidence="4">Lipoprotein</fullName>
    </recommendedName>
</protein>
<feature type="chain" id="PRO_5046460716" description="Lipoprotein" evidence="1">
    <location>
        <begin position="24"/>
        <end position="361"/>
    </location>
</feature>
<sequence length="361" mass="37741">MKRVMTGFLAVLVTLTAACSGGAEGSGAGTGAAETLGLYSSGVREGPVSRLGLPATELKDALLVSPHQTIKFARWAVARELTGEQLTAAGLDLKGGDGLPASAGEVRAPEGHELFIVDADDPKMLAPSQNGVMQKVSFTLVVGGQSRPLGNRLVAYNTRDALLAVVPVGAEVRLDLTDEGRTQSLDLRTGKRINAAAGLYPVREARTNLQEVWRYRGSTYTTVSVSLKAEFTSWTEKKGWASAGRAWLTGTVSVTAGAVKVPDMAKAVQVPVPVEVDLGKALRLSGQGVPARLFPAGTSALAVDLGFQPGTPEEAYSQAFAVEVPEKLSTFGAAFAVDLTKSGYVRDAGLSDASRTVTIER</sequence>
<gene>
    <name evidence="2" type="ORF">Ade02nite_08320</name>
</gene>
<proteinExistence type="predicted"/>
<evidence type="ECO:0000313" key="2">
    <source>
        <dbReference type="EMBL" id="GID72191.1"/>
    </source>
</evidence>
<dbReference type="Proteomes" id="UP000609879">
    <property type="component" value="Unassembled WGS sequence"/>
</dbReference>
<accession>A0ABQ3XWR5</accession>
<dbReference type="PROSITE" id="PS51257">
    <property type="entry name" value="PROKAR_LIPOPROTEIN"/>
    <property type="match status" value="1"/>
</dbReference>